<name>C5C3W9_BEUC1</name>
<dbReference type="OrthoDB" id="9808601at2"/>
<dbReference type="Gene3D" id="3.40.1190.20">
    <property type="match status" value="1"/>
</dbReference>
<dbReference type="KEGG" id="bcv:Bcav_1626"/>
<dbReference type="InterPro" id="IPR029056">
    <property type="entry name" value="Ribokinase-like"/>
</dbReference>
<comment type="similarity">
    <text evidence="1">Belongs to the carbohydrate kinase PfkB family.</text>
</comment>
<evidence type="ECO:0000259" key="4">
    <source>
        <dbReference type="Pfam" id="PF00294"/>
    </source>
</evidence>
<dbReference type="RefSeq" id="WP_015882122.1">
    <property type="nucleotide sequence ID" value="NC_012669.1"/>
</dbReference>
<keyword evidence="2" id="KW-0808">Transferase</keyword>
<evidence type="ECO:0000256" key="2">
    <source>
        <dbReference type="ARBA" id="ARBA00022679"/>
    </source>
</evidence>
<dbReference type="STRING" id="471853.Bcav_1626"/>
<protein>
    <submittedName>
        <fullName evidence="5">PfkB domain protein</fullName>
    </submittedName>
</protein>
<evidence type="ECO:0000313" key="6">
    <source>
        <dbReference type="Proteomes" id="UP000007962"/>
    </source>
</evidence>
<reference evidence="5 6" key="1">
    <citation type="journal article" date="2009" name="Stand. Genomic Sci.">
        <title>Complete genome sequence of Beutenbergia cavernae type strain (HKI 0122).</title>
        <authorList>
            <person name="Land M."/>
            <person name="Pukall R."/>
            <person name="Abt B."/>
            <person name="Goker M."/>
            <person name="Rohde M."/>
            <person name="Glavina Del Rio T."/>
            <person name="Tice H."/>
            <person name="Copeland A."/>
            <person name="Cheng J.F."/>
            <person name="Lucas S."/>
            <person name="Chen F."/>
            <person name="Nolan M."/>
            <person name="Bruce D."/>
            <person name="Goodwin L."/>
            <person name="Pitluck S."/>
            <person name="Ivanova N."/>
            <person name="Mavromatis K."/>
            <person name="Ovchinnikova G."/>
            <person name="Pati A."/>
            <person name="Chen A."/>
            <person name="Palaniappan K."/>
            <person name="Hauser L."/>
            <person name="Chang Y.J."/>
            <person name="Jefferies C.C."/>
            <person name="Saunders E."/>
            <person name="Brettin T."/>
            <person name="Detter J.C."/>
            <person name="Han C."/>
            <person name="Chain P."/>
            <person name="Bristow J."/>
            <person name="Eisen J.A."/>
            <person name="Markowitz V."/>
            <person name="Hugenholtz P."/>
            <person name="Kyrpides N.C."/>
            <person name="Klenk H.P."/>
            <person name="Lapidus A."/>
        </authorList>
    </citation>
    <scope>NUCLEOTIDE SEQUENCE [LARGE SCALE GENOMIC DNA]</scope>
    <source>
        <strain evidence="6">ATCC BAA-8 / DSM 12333 / NBRC 16432</strain>
    </source>
</reference>
<dbReference type="eggNOG" id="COG0524">
    <property type="taxonomic scope" value="Bacteria"/>
</dbReference>
<dbReference type="InterPro" id="IPR052700">
    <property type="entry name" value="Carb_kinase_PfkB-like"/>
</dbReference>
<accession>C5C3W9</accession>
<dbReference type="Pfam" id="PF00294">
    <property type="entry name" value="PfkB"/>
    <property type="match status" value="1"/>
</dbReference>
<dbReference type="InterPro" id="IPR011611">
    <property type="entry name" value="PfkB_dom"/>
</dbReference>
<evidence type="ECO:0000256" key="1">
    <source>
        <dbReference type="ARBA" id="ARBA00010688"/>
    </source>
</evidence>
<keyword evidence="6" id="KW-1185">Reference proteome</keyword>
<evidence type="ECO:0000313" key="5">
    <source>
        <dbReference type="EMBL" id="ACQ79882.1"/>
    </source>
</evidence>
<organism evidence="5 6">
    <name type="scientific">Beutenbergia cavernae (strain ATCC BAA-8 / DSM 12333 / CCUG 43141 / JCM 11478 / NBRC 16432 / NCIMB 13614 / HKI 0122)</name>
    <dbReference type="NCBI Taxonomy" id="471853"/>
    <lineage>
        <taxon>Bacteria</taxon>
        <taxon>Bacillati</taxon>
        <taxon>Actinomycetota</taxon>
        <taxon>Actinomycetes</taxon>
        <taxon>Micrococcales</taxon>
        <taxon>Beutenbergiaceae</taxon>
        <taxon>Beutenbergia</taxon>
    </lineage>
</organism>
<proteinExistence type="inferred from homology"/>
<dbReference type="PANTHER" id="PTHR43320:SF2">
    <property type="entry name" value="2-DEHYDRO-3-DEOXYGLUCONOKINASE_2-DEHYDRO-3-DEOXYGALACTONOKINASE"/>
    <property type="match status" value="1"/>
</dbReference>
<dbReference type="InterPro" id="IPR002173">
    <property type="entry name" value="Carboh/pur_kinase_PfkB_CS"/>
</dbReference>
<gene>
    <name evidence="5" type="ordered locus">Bcav_1626</name>
</gene>
<dbReference type="Proteomes" id="UP000007962">
    <property type="component" value="Chromosome"/>
</dbReference>
<feature type="domain" description="Carbohydrate kinase PfkB" evidence="4">
    <location>
        <begin position="13"/>
        <end position="300"/>
    </location>
</feature>
<sequence>MTSDAQRELDAVVLGESMVSLATPGTRFAATPSLAVGVAGAEGNVAIGLARLGRATSFLGAVGADPMGETIRRTLRGEGVDTTHLRTDPAHPTGLMVKEVVGPDDVRVYYYRSTSAFAHAGADLGAAPPSSRLVHATGITAALGDGPAAALRTFVTGAKARGAVVSFDMNLRRRLTTEADAARTTRDLLPDVDHLLLSGEEAQVLTGHADPHRAMAALLADGVPTVVVRLGEEGAMATDGDAEVEIPAAPARVVDTVGAGDAFTAGYLHVVLDGGPLPDAVRSGAWTAARVVEHHGDYTGFPPLAEYEDWRAQRATLQR</sequence>
<dbReference type="PANTHER" id="PTHR43320">
    <property type="entry name" value="SUGAR KINASE"/>
    <property type="match status" value="1"/>
</dbReference>
<evidence type="ECO:0000256" key="3">
    <source>
        <dbReference type="ARBA" id="ARBA00022777"/>
    </source>
</evidence>
<dbReference type="PROSITE" id="PS00584">
    <property type="entry name" value="PFKB_KINASES_2"/>
    <property type="match status" value="1"/>
</dbReference>
<dbReference type="AlphaFoldDB" id="C5C3W9"/>
<keyword evidence="3" id="KW-0418">Kinase</keyword>
<dbReference type="CDD" id="cd01166">
    <property type="entry name" value="KdgK"/>
    <property type="match status" value="1"/>
</dbReference>
<dbReference type="EMBL" id="CP001618">
    <property type="protein sequence ID" value="ACQ79882.1"/>
    <property type="molecule type" value="Genomic_DNA"/>
</dbReference>
<dbReference type="HOGENOM" id="CLU_027634_6_0_11"/>
<dbReference type="GO" id="GO:0016301">
    <property type="term" value="F:kinase activity"/>
    <property type="evidence" value="ECO:0007669"/>
    <property type="project" value="UniProtKB-KW"/>
</dbReference>
<dbReference type="SUPFAM" id="SSF53613">
    <property type="entry name" value="Ribokinase-like"/>
    <property type="match status" value="1"/>
</dbReference>